<keyword evidence="3" id="KW-1133">Transmembrane helix</keyword>
<evidence type="ECO:0000313" key="4">
    <source>
        <dbReference type="EMBL" id="TJY41810.1"/>
    </source>
</evidence>
<feature type="transmembrane region" description="Helical" evidence="3">
    <location>
        <begin position="370"/>
        <end position="400"/>
    </location>
</feature>
<comment type="similarity">
    <text evidence="1">Belongs to the GerABKA family.</text>
</comment>
<dbReference type="Proteomes" id="UP000309673">
    <property type="component" value="Unassembled WGS sequence"/>
</dbReference>
<dbReference type="Pfam" id="PF03323">
    <property type="entry name" value="GerA"/>
    <property type="match status" value="1"/>
</dbReference>
<dbReference type="GO" id="GO:0016020">
    <property type="term" value="C:membrane"/>
    <property type="evidence" value="ECO:0007669"/>
    <property type="project" value="InterPro"/>
</dbReference>
<evidence type="ECO:0000256" key="1">
    <source>
        <dbReference type="ARBA" id="ARBA00005278"/>
    </source>
</evidence>
<accession>A0A4U0FAV3</accession>
<proteinExistence type="inferred from homology"/>
<gene>
    <name evidence="4" type="ORF">E5161_11440</name>
</gene>
<dbReference type="GO" id="GO:0009847">
    <property type="term" value="P:spore germination"/>
    <property type="evidence" value="ECO:0007669"/>
    <property type="project" value="InterPro"/>
</dbReference>
<protein>
    <submittedName>
        <fullName evidence="4">Spore germination protein</fullName>
    </submittedName>
</protein>
<feature type="transmembrane region" description="Helical" evidence="3">
    <location>
        <begin position="412"/>
        <end position="437"/>
    </location>
</feature>
<reference evidence="4 5" key="1">
    <citation type="submission" date="2019-04" db="EMBL/GenBank/DDBJ databases">
        <title>Cohnella sp. nov., isolated from soil.</title>
        <authorList>
            <person name="Kim W."/>
        </authorList>
    </citation>
    <scope>NUCLEOTIDE SEQUENCE [LARGE SCALE GENOMIC DNA]</scope>
    <source>
        <strain evidence="4 5">CAU 1483</strain>
    </source>
</reference>
<dbReference type="PANTHER" id="PTHR22550:SF5">
    <property type="entry name" value="LEUCINE ZIPPER PROTEIN 4"/>
    <property type="match status" value="1"/>
</dbReference>
<dbReference type="InterPro" id="IPR004995">
    <property type="entry name" value="Spore_Ger"/>
</dbReference>
<organism evidence="4 5">
    <name type="scientific">Cohnella pontilimi</name>
    <dbReference type="NCBI Taxonomy" id="2564100"/>
    <lineage>
        <taxon>Bacteria</taxon>
        <taxon>Bacillati</taxon>
        <taxon>Bacillota</taxon>
        <taxon>Bacilli</taxon>
        <taxon>Bacillales</taxon>
        <taxon>Paenibacillaceae</taxon>
        <taxon>Cohnella</taxon>
    </lineage>
</organism>
<name>A0A4U0FAV3_9BACL</name>
<feature type="transmembrane region" description="Helical" evidence="3">
    <location>
        <begin position="292"/>
        <end position="311"/>
    </location>
</feature>
<sequence>MFKNRGSSFQLGERLKWLKNHFSHTSDVIYHDFVAGPGVACALVHLKGMVDLAAIEQSVLKVISSMDPSMSQREFAERLLDHKELPIQQQSVKETMEDAAKGVLDGQALLLIDRERRLLALTVASFEKRSIQEAPNESVIRGPREAFIEDLDTNITLMRRRLKSELLKTELYHIGERTETAVALLYLEDVCSPQLLDEMKRRLKNIDVDGVLGSSYLEEMIDDNPYSPFPQMQYTERPDVVAASLLEGRIAVFVNGTPIVILAPVTMFMLIQSAEDYYQRYTSSSWLRIIRYFFLFASLLMPSIYIAVTTFHADMIPERLLMTIAASREVVPFPALVEAFIMELSFEALREATLRIPKAIGQSVSIIGALIIGTAAVDAGIVSAAMVIIVSLTGISSYIIPHFDLSLAFRLLRFPFMILAGIFGLFGIVCGMILIYLHLLELRSFGVPYLAPFAPVHLKDIKDSVVRAPWWAMITRPSFFGLPGRRRMASRKWMQARGKDGGNQG</sequence>
<dbReference type="PANTHER" id="PTHR22550">
    <property type="entry name" value="SPORE GERMINATION PROTEIN"/>
    <property type="match status" value="1"/>
</dbReference>
<keyword evidence="3" id="KW-0812">Transmembrane</keyword>
<dbReference type="InterPro" id="IPR050768">
    <property type="entry name" value="UPF0353/GerABKA_families"/>
</dbReference>
<keyword evidence="2 3" id="KW-0472">Membrane</keyword>
<keyword evidence="5" id="KW-1185">Reference proteome</keyword>
<dbReference type="EMBL" id="SUPK01000005">
    <property type="protein sequence ID" value="TJY41810.1"/>
    <property type="molecule type" value="Genomic_DNA"/>
</dbReference>
<dbReference type="PIRSF" id="PIRSF005690">
    <property type="entry name" value="GerBA"/>
    <property type="match status" value="1"/>
</dbReference>
<feature type="transmembrane region" description="Helical" evidence="3">
    <location>
        <begin position="250"/>
        <end position="271"/>
    </location>
</feature>
<evidence type="ECO:0000256" key="2">
    <source>
        <dbReference type="ARBA" id="ARBA00023136"/>
    </source>
</evidence>
<dbReference type="RefSeq" id="WP_136777945.1">
    <property type="nucleotide sequence ID" value="NZ_SUPK01000005.1"/>
</dbReference>
<evidence type="ECO:0000313" key="5">
    <source>
        <dbReference type="Proteomes" id="UP000309673"/>
    </source>
</evidence>
<evidence type="ECO:0000256" key="3">
    <source>
        <dbReference type="SAM" id="Phobius"/>
    </source>
</evidence>
<dbReference type="AlphaFoldDB" id="A0A4U0FAV3"/>
<comment type="caution">
    <text evidence="4">The sequence shown here is derived from an EMBL/GenBank/DDBJ whole genome shotgun (WGS) entry which is preliminary data.</text>
</comment>
<dbReference type="OrthoDB" id="1726708at2"/>